<evidence type="ECO:0000313" key="16">
    <source>
        <dbReference type="EMBL" id="KAJ8298191.1"/>
    </source>
</evidence>
<organism evidence="16 17">
    <name type="scientific">Tegillarca granosa</name>
    <name type="common">Malaysian cockle</name>
    <name type="synonym">Anadara granosa</name>
    <dbReference type="NCBI Taxonomy" id="220873"/>
    <lineage>
        <taxon>Eukaryota</taxon>
        <taxon>Metazoa</taxon>
        <taxon>Spiralia</taxon>
        <taxon>Lophotrochozoa</taxon>
        <taxon>Mollusca</taxon>
        <taxon>Bivalvia</taxon>
        <taxon>Autobranchia</taxon>
        <taxon>Pteriomorphia</taxon>
        <taxon>Arcoida</taxon>
        <taxon>Arcoidea</taxon>
        <taxon>Arcidae</taxon>
        <taxon>Tegillarca</taxon>
    </lineage>
</organism>
<dbReference type="Proteomes" id="UP001217089">
    <property type="component" value="Unassembled WGS sequence"/>
</dbReference>
<evidence type="ECO:0000256" key="12">
    <source>
        <dbReference type="ARBA" id="ARBA00032687"/>
    </source>
</evidence>
<dbReference type="EMBL" id="JARBDR010000923">
    <property type="protein sequence ID" value="KAJ8298191.1"/>
    <property type="molecule type" value="Genomic_DNA"/>
</dbReference>
<evidence type="ECO:0000256" key="3">
    <source>
        <dbReference type="ARBA" id="ARBA00004496"/>
    </source>
</evidence>
<evidence type="ECO:0000256" key="7">
    <source>
        <dbReference type="ARBA" id="ARBA00022787"/>
    </source>
</evidence>
<evidence type="ECO:0000256" key="1">
    <source>
        <dbReference type="ARBA" id="ARBA00004294"/>
    </source>
</evidence>
<evidence type="ECO:0000313" key="17">
    <source>
        <dbReference type="Proteomes" id="UP001217089"/>
    </source>
</evidence>
<evidence type="ECO:0000256" key="10">
    <source>
        <dbReference type="ARBA" id="ARBA00023128"/>
    </source>
</evidence>
<comment type="similarity">
    <text evidence="4">Belongs to the MIEAP family.</text>
</comment>
<evidence type="ECO:0000256" key="9">
    <source>
        <dbReference type="ARBA" id="ARBA00023121"/>
    </source>
</evidence>
<sequence>MSLPVHNFLKTFVEALRNDVPRRDYTRLSKNAVNHARRDLMKLLEAIPGANFQNVKLLRAQLNIADHGYWSQFNLDTIEDAALEYYVLVKVGTETKTDTTELSTEQKEKQEKTGTDNEDVPMPTIRHVDTAELLRRSKEAGDKLIDGNSSIADLNDPNRPTKLAEMFTQLYDNEWTDAFAVLTKENVPERQAIEKLLGNLEAAFKNCKNEVEQKKLQLKETQSEQSDTDNLKNVTDEQINTLQQNIGDKVIGDSKNQVVRIYIDECIRLSYLMNVQNPPMVLLRQEPGTKFNSSHFKEYQKTGESVEYLVWPALLLHENGPVAAKGVVQLQ</sequence>
<feature type="region of interest" description="Disordered" evidence="14">
    <location>
        <begin position="97"/>
        <end position="122"/>
    </location>
</feature>
<keyword evidence="11" id="KW-0472">Membrane</keyword>
<evidence type="ECO:0000259" key="15">
    <source>
        <dbReference type="Pfam" id="PF16026"/>
    </source>
</evidence>
<name>A0ABQ9DY62_TEGGR</name>
<feature type="domain" description="Mitochondria-eating protein C-terminal" evidence="15">
    <location>
        <begin position="224"/>
        <end position="329"/>
    </location>
</feature>
<feature type="coiled-coil region" evidence="13">
    <location>
        <begin position="190"/>
        <end position="224"/>
    </location>
</feature>
<proteinExistence type="inferred from homology"/>
<keyword evidence="6" id="KW-0963">Cytoplasm</keyword>
<evidence type="ECO:0000256" key="2">
    <source>
        <dbReference type="ARBA" id="ARBA00004305"/>
    </source>
</evidence>
<accession>A0ABQ9DY62</accession>
<dbReference type="InterPro" id="IPR026169">
    <property type="entry name" value="MIEAP"/>
</dbReference>
<evidence type="ECO:0000256" key="6">
    <source>
        <dbReference type="ARBA" id="ARBA00022490"/>
    </source>
</evidence>
<evidence type="ECO:0000256" key="5">
    <source>
        <dbReference type="ARBA" id="ARBA00019863"/>
    </source>
</evidence>
<evidence type="ECO:0000256" key="11">
    <source>
        <dbReference type="ARBA" id="ARBA00023136"/>
    </source>
</evidence>
<comment type="subcellular location">
    <subcellularLocation>
        <location evidence="3">Cytoplasm</location>
    </subcellularLocation>
    <subcellularLocation>
        <location evidence="2">Mitochondrion matrix</location>
    </subcellularLocation>
    <subcellularLocation>
        <location evidence="1">Mitochondrion outer membrane</location>
    </subcellularLocation>
</comment>
<keyword evidence="10" id="KW-0496">Mitochondrion</keyword>
<protein>
    <recommendedName>
        <fullName evidence="5">Mitochondria-eating protein</fullName>
    </recommendedName>
    <alternativeName>
        <fullName evidence="12">Spermatogenesis-associated protein 18</fullName>
    </alternativeName>
</protein>
<dbReference type="InterPro" id="IPR031981">
    <property type="entry name" value="MIEAP_C"/>
</dbReference>
<gene>
    <name evidence="16" type="ORF">KUTeg_024722</name>
</gene>
<reference evidence="16 17" key="1">
    <citation type="submission" date="2022-12" db="EMBL/GenBank/DDBJ databases">
        <title>Chromosome-level genome of Tegillarca granosa.</title>
        <authorList>
            <person name="Kim J."/>
        </authorList>
    </citation>
    <scope>NUCLEOTIDE SEQUENCE [LARGE SCALE GENOMIC DNA]</scope>
    <source>
        <strain evidence="16">Teg-2019</strain>
        <tissue evidence="16">Adductor muscle</tissue>
    </source>
</reference>
<keyword evidence="7" id="KW-1000">Mitochondrion outer membrane</keyword>
<evidence type="ECO:0000256" key="4">
    <source>
        <dbReference type="ARBA" id="ARBA00008233"/>
    </source>
</evidence>
<dbReference type="PANTHER" id="PTHR21771">
    <property type="entry name" value="MITOCHONDRIA-EATING PROTEIN-RELATED"/>
    <property type="match status" value="1"/>
</dbReference>
<feature type="compositionally biased region" description="Basic and acidic residues" evidence="14">
    <location>
        <begin position="97"/>
        <end position="115"/>
    </location>
</feature>
<keyword evidence="17" id="KW-1185">Reference proteome</keyword>
<evidence type="ECO:0000256" key="14">
    <source>
        <dbReference type="SAM" id="MobiDB-lite"/>
    </source>
</evidence>
<evidence type="ECO:0000256" key="8">
    <source>
        <dbReference type="ARBA" id="ARBA00023054"/>
    </source>
</evidence>
<dbReference type="Pfam" id="PF16026">
    <property type="entry name" value="MIEAP"/>
    <property type="match status" value="1"/>
</dbReference>
<keyword evidence="8 13" id="KW-0175">Coiled coil</keyword>
<evidence type="ECO:0000256" key="13">
    <source>
        <dbReference type="SAM" id="Coils"/>
    </source>
</evidence>
<comment type="caution">
    <text evidence="16">The sequence shown here is derived from an EMBL/GenBank/DDBJ whole genome shotgun (WGS) entry which is preliminary data.</text>
</comment>
<keyword evidence="9" id="KW-0446">Lipid-binding</keyword>